<evidence type="ECO:0000256" key="6">
    <source>
        <dbReference type="RuleBase" id="RU362006"/>
    </source>
</evidence>
<comment type="similarity">
    <text evidence="2 6">Belongs to the DP1 family.</text>
</comment>
<feature type="compositionally biased region" description="Low complexity" evidence="7">
    <location>
        <begin position="197"/>
        <end position="209"/>
    </location>
</feature>
<sequence length="350" mass="37035">MLFSFTSRIISALAAFLYPGYASYKTLSQRPASEAELERWLMYWSVLGCIVGVEYLAEWLVSWIPLYSTMKAIFLLYLALPQTQGATFVYQAYLRPFFETHEQQIDMAIAEIRGRAYRFLQEKFRALWAAVVGTLAPGADGTVAGQGPTQPPPTMNNPAGGLSQLLSSLWTSYGPGIIAGGAALLRQTATATGVVGAAPAGQSSAGAQPSNNALNTPPGSTFMNPAGNTSAESVAERRKQLEAELAALAAYSSTAPIPTPSMNNPARPSTSSTTRSSSSSSFSVRERTISGKFEEIKGGEIEGYEVDDDFVGGFVAGGQGQQTSTGRGSGWLSGWGSGSGKGAYERVKSD</sequence>
<feature type="compositionally biased region" description="Polar residues" evidence="7">
    <location>
        <begin position="254"/>
        <end position="266"/>
    </location>
</feature>
<name>A0A8S0VS84_CYCAE</name>
<dbReference type="PANTHER" id="PTHR12300">
    <property type="entry name" value="HVA22-LIKE PROTEINS"/>
    <property type="match status" value="1"/>
</dbReference>
<evidence type="ECO:0000256" key="3">
    <source>
        <dbReference type="ARBA" id="ARBA00022692"/>
    </source>
</evidence>
<protein>
    <recommendedName>
        <fullName evidence="6">Protein YOP1</fullName>
    </recommendedName>
</protein>
<feature type="region of interest" description="Disordered" evidence="7">
    <location>
        <begin position="197"/>
        <end position="236"/>
    </location>
</feature>
<feature type="compositionally biased region" description="Gly residues" evidence="7">
    <location>
        <begin position="327"/>
        <end position="341"/>
    </location>
</feature>
<evidence type="ECO:0000256" key="7">
    <source>
        <dbReference type="SAM" id="MobiDB-lite"/>
    </source>
</evidence>
<gene>
    <name evidence="8" type="ORF">AAE3_LOCUS8538</name>
</gene>
<dbReference type="Pfam" id="PF03134">
    <property type="entry name" value="TB2_DP1_HVA22"/>
    <property type="match status" value="1"/>
</dbReference>
<dbReference type="OrthoDB" id="434647at2759"/>
<dbReference type="EMBL" id="CACVBS010000053">
    <property type="protein sequence ID" value="CAA7266169.1"/>
    <property type="molecule type" value="Genomic_DNA"/>
</dbReference>
<organism evidence="8 9">
    <name type="scientific">Cyclocybe aegerita</name>
    <name type="common">Black poplar mushroom</name>
    <name type="synonym">Agrocybe aegerita</name>
    <dbReference type="NCBI Taxonomy" id="1973307"/>
    <lineage>
        <taxon>Eukaryota</taxon>
        <taxon>Fungi</taxon>
        <taxon>Dikarya</taxon>
        <taxon>Basidiomycota</taxon>
        <taxon>Agaricomycotina</taxon>
        <taxon>Agaricomycetes</taxon>
        <taxon>Agaricomycetidae</taxon>
        <taxon>Agaricales</taxon>
        <taxon>Agaricineae</taxon>
        <taxon>Bolbitiaceae</taxon>
        <taxon>Cyclocybe</taxon>
    </lineage>
</organism>
<keyword evidence="3" id="KW-0812">Transmembrane</keyword>
<evidence type="ECO:0000256" key="2">
    <source>
        <dbReference type="ARBA" id="ARBA00008573"/>
    </source>
</evidence>
<keyword evidence="4" id="KW-1133">Transmembrane helix</keyword>
<evidence type="ECO:0000256" key="5">
    <source>
        <dbReference type="ARBA" id="ARBA00023136"/>
    </source>
</evidence>
<accession>A0A8S0VS84</accession>
<evidence type="ECO:0000256" key="1">
    <source>
        <dbReference type="ARBA" id="ARBA00004141"/>
    </source>
</evidence>
<dbReference type="AlphaFoldDB" id="A0A8S0VS84"/>
<proteinExistence type="inferred from homology"/>
<reference evidence="8 9" key="1">
    <citation type="submission" date="2020-01" db="EMBL/GenBank/DDBJ databases">
        <authorList>
            <person name="Gupta K D."/>
        </authorList>
    </citation>
    <scope>NUCLEOTIDE SEQUENCE [LARGE SCALE GENOMIC DNA]</scope>
</reference>
<evidence type="ECO:0000313" key="8">
    <source>
        <dbReference type="EMBL" id="CAA7266169.1"/>
    </source>
</evidence>
<evidence type="ECO:0000313" key="9">
    <source>
        <dbReference type="Proteomes" id="UP000467700"/>
    </source>
</evidence>
<keyword evidence="9" id="KW-1185">Reference proteome</keyword>
<dbReference type="InterPro" id="IPR004345">
    <property type="entry name" value="TB2_DP1_HVA22"/>
</dbReference>
<feature type="compositionally biased region" description="Low complexity" evidence="7">
    <location>
        <begin position="267"/>
        <end position="283"/>
    </location>
</feature>
<dbReference type="PANTHER" id="PTHR12300:SF161">
    <property type="entry name" value="RECEPTOR EXPRESSION-ENHANCING PROTEIN"/>
    <property type="match status" value="1"/>
</dbReference>
<keyword evidence="5" id="KW-0472">Membrane</keyword>
<dbReference type="Proteomes" id="UP000467700">
    <property type="component" value="Unassembled WGS sequence"/>
</dbReference>
<feature type="compositionally biased region" description="Polar residues" evidence="7">
    <location>
        <begin position="210"/>
        <end position="232"/>
    </location>
</feature>
<feature type="region of interest" description="Disordered" evidence="7">
    <location>
        <begin position="254"/>
        <end position="286"/>
    </location>
</feature>
<feature type="region of interest" description="Disordered" evidence="7">
    <location>
        <begin position="140"/>
        <end position="160"/>
    </location>
</feature>
<feature type="region of interest" description="Disordered" evidence="7">
    <location>
        <begin position="315"/>
        <end position="350"/>
    </location>
</feature>
<comment type="subcellular location">
    <subcellularLocation>
        <location evidence="1 6">Membrane</location>
        <topology evidence="1 6">Multi-pass membrane protein</topology>
    </subcellularLocation>
</comment>
<comment type="caution">
    <text evidence="8">The sequence shown here is derived from an EMBL/GenBank/DDBJ whole genome shotgun (WGS) entry which is preliminary data.</text>
</comment>
<dbReference type="GO" id="GO:0016020">
    <property type="term" value="C:membrane"/>
    <property type="evidence" value="ECO:0007669"/>
    <property type="project" value="UniProtKB-SubCell"/>
</dbReference>
<evidence type="ECO:0000256" key="4">
    <source>
        <dbReference type="ARBA" id="ARBA00022989"/>
    </source>
</evidence>